<evidence type="ECO:0000313" key="2">
    <source>
        <dbReference type="EMBL" id="KYD30558.1"/>
    </source>
</evidence>
<gene>
    <name evidence="2" type="ORF">B4110_1808</name>
</gene>
<evidence type="ECO:0000313" key="3">
    <source>
        <dbReference type="Proteomes" id="UP000075324"/>
    </source>
</evidence>
<keyword evidence="1" id="KW-1133">Transmembrane helix</keyword>
<proteinExistence type="predicted"/>
<dbReference type="Proteomes" id="UP000075324">
    <property type="component" value="Unassembled WGS sequence"/>
</dbReference>
<feature type="transmembrane region" description="Helical" evidence="1">
    <location>
        <begin position="12"/>
        <end position="31"/>
    </location>
</feature>
<accession>A0A150N1K2</accession>
<keyword evidence="1" id="KW-0472">Membrane</keyword>
<evidence type="ECO:0000256" key="1">
    <source>
        <dbReference type="SAM" id="Phobius"/>
    </source>
</evidence>
<keyword evidence="1" id="KW-0812">Transmembrane</keyword>
<organism evidence="2 3">
    <name type="scientific">Parageobacillus toebii</name>
    <dbReference type="NCBI Taxonomy" id="153151"/>
    <lineage>
        <taxon>Bacteria</taxon>
        <taxon>Bacillati</taxon>
        <taxon>Bacillota</taxon>
        <taxon>Bacilli</taxon>
        <taxon>Bacillales</taxon>
        <taxon>Anoxybacillaceae</taxon>
        <taxon>Parageobacillus</taxon>
    </lineage>
</organism>
<dbReference type="EMBL" id="LQYW01000048">
    <property type="protein sequence ID" value="KYD30558.1"/>
    <property type="molecule type" value="Genomic_DNA"/>
</dbReference>
<dbReference type="AlphaFoldDB" id="A0A150N1K2"/>
<name>A0A150N1K2_9BACL</name>
<protein>
    <submittedName>
        <fullName evidence="2">Uncharacterized protein</fullName>
    </submittedName>
</protein>
<reference evidence="2 3" key="1">
    <citation type="submission" date="2016-01" db="EMBL/GenBank/DDBJ databases">
        <title>Draft Genome Sequences of Seven Thermophilic Sporeformers Isolated from Foods.</title>
        <authorList>
            <person name="Berendsen E.M."/>
            <person name="Wells-Bennik M.H."/>
            <person name="Krawcyk A.O."/>
            <person name="De Jong A."/>
            <person name="Holsappel S."/>
            <person name="Eijlander R.T."/>
            <person name="Kuipers O.P."/>
        </authorList>
    </citation>
    <scope>NUCLEOTIDE SEQUENCE [LARGE SCALE GENOMIC DNA]</scope>
    <source>
        <strain evidence="2 3">B4110</strain>
    </source>
</reference>
<comment type="caution">
    <text evidence="2">The sequence shown here is derived from an EMBL/GenBank/DDBJ whole genome shotgun (WGS) entry which is preliminary data.</text>
</comment>
<sequence>MQRSLINQKVTAACFIYSIFMCTFWIALYPYPLRFHIGVKGCVRPLMSLRSLLL</sequence>